<proteinExistence type="predicted"/>
<protein>
    <submittedName>
        <fullName evidence="1">Uncharacterized protein</fullName>
    </submittedName>
</protein>
<name>A0A1X3GIB8_9BRAD</name>
<dbReference type="RefSeq" id="WP_085350650.1">
    <property type="nucleotide sequence ID" value="NZ_JAFBBN010000001.1"/>
</dbReference>
<sequence>MILPGIVLKRRHALTFLATIGIDPPAMRFLAVISILALLTMSGAAISDQFLTADQHVAHGVE</sequence>
<reference evidence="1 2" key="1">
    <citation type="submission" date="2017-03" db="EMBL/GenBank/DDBJ databases">
        <title>Whole genome sequences of fourteen strains of Bradyrhizobium canariense and one strain of Bradyrhizobium japonicum isolated from Lupinus (Papilionoideae: Genisteae) species in Algeria.</title>
        <authorList>
            <person name="Crovadore J."/>
            <person name="Chekireb D."/>
            <person name="Brachmann A."/>
            <person name="Chablais R."/>
            <person name="Cochard B."/>
            <person name="Lefort F."/>
        </authorList>
    </citation>
    <scope>NUCLEOTIDE SEQUENCE [LARGE SCALE GENOMIC DNA]</scope>
    <source>
        <strain evidence="1 2">UBMA195</strain>
    </source>
</reference>
<organism evidence="1 2">
    <name type="scientific">Bradyrhizobium canariense</name>
    <dbReference type="NCBI Taxonomy" id="255045"/>
    <lineage>
        <taxon>Bacteria</taxon>
        <taxon>Pseudomonadati</taxon>
        <taxon>Pseudomonadota</taxon>
        <taxon>Alphaproteobacteria</taxon>
        <taxon>Hyphomicrobiales</taxon>
        <taxon>Nitrobacteraceae</taxon>
        <taxon>Bradyrhizobium</taxon>
    </lineage>
</organism>
<evidence type="ECO:0000313" key="2">
    <source>
        <dbReference type="Proteomes" id="UP000193553"/>
    </source>
</evidence>
<dbReference type="Proteomes" id="UP000193553">
    <property type="component" value="Unassembled WGS sequence"/>
</dbReference>
<comment type="caution">
    <text evidence="1">The sequence shown here is derived from an EMBL/GenBank/DDBJ whole genome shotgun (WGS) entry which is preliminary data.</text>
</comment>
<dbReference type="AlphaFoldDB" id="A0A1X3GIB8"/>
<dbReference type="OrthoDB" id="8249989at2"/>
<evidence type="ECO:0000313" key="1">
    <source>
        <dbReference type="EMBL" id="OSJ01509.1"/>
    </source>
</evidence>
<accession>A0A1X3GIB8</accession>
<gene>
    <name evidence="1" type="ORF">BSZ18_37365</name>
</gene>
<dbReference type="EMBL" id="NAFI01000190">
    <property type="protein sequence ID" value="OSJ01509.1"/>
    <property type="molecule type" value="Genomic_DNA"/>
</dbReference>